<sequence length="338" mass="36159">MELLFLGTSSGTPSKSRNVSGLALRTGGGGHWALIDCGEGTQHRILHTPLSLIGLRAVFITHLHGDHVYGLPGLLESAGMLNRTEPLYLVGPPGLKRLLDAIIGAADDGLPYPLVMIDVENVHNHAPLAAFHVESCPLSHRVPSYAYSFTEREVERKLDKEKLLAAGVPSGPVWGRIQAGEDVALEDGRTLAARDFLLTPRAHRKIIVGGDNDMPSLIAPLAEGAQVLVHEATYTEAVLRKVGPEPQHSSAAMTAAFAQEAGIPNLVLTHFSPRYQGREGPLSMAALEEEARTHYHGRLFLAEDFARYELGRNGELEPAGDARASRAAPPQAAGTGTA</sequence>
<feature type="binding site" evidence="8">
    <location>
        <position position="270"/>
    </location>
    <ligand>
        <name>Zn(2+)</name>
        <dbReference type="ChEBI" id="CHEBI:29105"/>
        <label>2</label>
        <note>catalytic</note>
    </ligand>
</feature>
<reference evidence="10 11" key="1">
    <citation type="submission" date="2019-03" db="EMBL/GenBank/DDBJ databases">
        <title>Draft Genome Sequence of Massilia arenosa sp. nov., a Novel Massilia Species Isolated from a Sandy-loam Maize Soil.</title>
        <authorList>
            <person name="Raths R."/>
            <person name="Peta V."/>
            <person name="Bucking H."/>
        </authorList>
    </citation>
    <scope>NUCLEOTIDE SEQUENCE [LARGE SCALE GENOMIC DNA]</scope>
    <source>
        <strain evidence="10 11">MC02</strain>
    </source>
</reference>
<dbReference type="InterPro" id="IPR013471">
    <property type="entry name" value="RNase_Z/BN"/>
</dbReference>
<evidence type="ECO:0000256" key="1">
    <source>
        <dbReference type="ARBA" id="ARBA00011738"/>
    </source>
</evidence>
<comment type="function">
    <text evidence="8">Zinc phosphodiesterase, which displays some tRNA 3'-processing endonuclease activity. Probably involved in tRNA maturation, by removing a 3'-trailer from precursor tRNA.</text>
</comment>
<feature type="compositionally biased region" description="Low complexity" evidence="9">
    <location>
        <begin position="325"/>
        <end position="338"/>
    </location>
</feature>
<comment type="caution">
    <text evidence="10">The sequence shown here is derived from an EMBL/GenBank/DDBJ whole genome shotgun (WGS) entry which is preliminary data.</text>
</comment>
<protein>
    <recommendedName>
        <fullName evidence="8">Ribonuclease Z</fullName>
        <shortName evidence="8">RNase Z</shortName>
        <ecNumber evidence="8">3.1.26.11</ecNumber>
    </recommendedName>
    <alternativeName>
        <fullName evidence="8">tRNA 3 endonuclease</fullName>
    </alternativeName>
    <alternativeName>
        <fullName evidence="8">tRNase Z</fullName>
    </alternativeName>
</protein>
<proteinExistence type="inferred from homology"/>
<keyword evidence="4 8" id="KW-0479">Metal-binding</keyword>
<evidence type="ECO:0000313" key="11">
    <source>
        <dbReference type="Proteomes" id="UP000298438"/>
    </source>
</evidence>
<gene>
    <name evidence="8" type="primary">rnz</name>
    <name evidence="10" type="ORF">E4L96_11680</name>
</gene>
<evidence type="ECO:0000313" key="10">
    <source>
        <dbReference type="EMBL" id="TFW19490.1"/>
    </source>
</evidence>
<feature type="binding site" evidence="8">
    <location>
        <position position="62"/>
    </location>
    <ligand>
        <name>Zn(2+)</name>
        <dbReference type="ChEBI" id="CHEBI:29105"/>
        <label>1</label>
        <note>catalytic</note>
    </ligand>
</feature>
<evidence type="ECO:0000256" key="3">
    <source>
        <dbReference type="ARBA" id="ARBA00022722"/>
    </source>
</evidence>
<evidence type="ECO:0000256" key="2">
    <source>
        <dbReference type="ARBA" id="ARBA00022694"/>
    </source>
</evidence>
<comment type="similarity">
    <text evidence="8">Belongs to the RNase Z family.</text>
</comment>
<name>A0A4Y9SEP2_9BURK</name>
<evidence type="ECO:0000256" key="8">
    <source>
        <dbReference type="HAMAP-Rule" id="MF_01818"/>
    </source>
</evidence>
<comment type="catalytic activity">
    <reaction evidence="8">
        <text>Endonucleolytic cleavage of RNA, removing extra 3' nucleotides from tRNA precursor, generating 3' termini of tRNAs. A 3'-hydroxy group is left at the tRNA terminus and a 5'-phosphoryl group is left at the trailer molecule.</text>
        <dbReference type="EC" id="3.1.26.11"/>
    </reaction>
</comment>
<dbReference type="SUPFAM" id="SSF56281">
    <property type="entry name" value="Metallo-hydrolase/oxidoreductase"/>
    <property type="match status" value="1"/>
</dbReference>
<keyword evidence="6 8" id="KW-0378">Hydrolase</keyword>
<feature type="binding site" evidence="8">
    <location>
        <position position="140"/>
    </location>
    <ligand>
        <name>Zn(2+)</name>
        <dbReference type="ChEBI" id="CHEBI:29105"/>
        <label>1</label>
        <note>catalytic</note>
    </ligand>
</feature>
<evidence type="ECO:0000256" key="7">
    <source>
        <dbReference type="ARBA" id="ARBA00022833"/>
    </source>
</evidence>
<feature type="binding site" evidence="8">
    <location>
        <position position="66"/>
    </location>
    <ligand>
        <name>Zn(2+)</name>
        <dbReference type="ChEBI" id="CHEBI:29105"/>
        <label>2</label>
        <note>catalytic</note>
    </ligand>
</feature>
<dbReference type="AlphaFoldDB" id="A0A4Y9SEP2"/>
<keyword evidence="2 8" id="KW-0819">tRNA processing</keyword>
<feature type="binding site" evidence="8">
    <location>
        <position position="67"/>
    </location>
    <ligand>
        <name>Zn(2+)</name>
        <dbReference type="ChEBI" id="CHEBI:29105"/>
        <label>2</label>
        <note>catalytic</note>
    </ligand>
</feature>
<dbReference type="GO" id="GO:0008270">
    <property type="term" value="F:zinc ion binding"/>
    <property type="evidence" value="ECO:0007669"/>
    <property type="project" value="UniProtKB-UniRule"/>
</dbReference>
<keyword evidence="7 8" id="KW-0862">Zinc</keyword>
<evidence type="ECO:0000256" key="5">
    <source>
        <dbReference type="ARBA" id="ARBA00022759"/>
    </source>
</evidence>
<keyword evidence="11" id="KW-1185">Reference proteome</keyword>
<dbReference type="Proteomes" id="UP000298438">
    <property type="component" value="Unassembled WGS sequence"/>
</dbReference>
<dbReference type="PANTHER" id="PTHR46018">
    <property type="entry name" value="ZINC PHOSPHODIESTERASE ELAC PROTEIN 1"/>
    <property type="match status" value="1"/>
</dbReference>
<dbReference type="GO" id="GO:0042781">
    <property type="term" value="F:3'-tRNA processing endoribonuclease activity"/>
    <property type="evidence" value="ECO:0007669"/>
    <property type="project" value="UniProtKB-UniRule"/>
</dbReference>
<comment type="cofactor">
    <cofactor evidence="8">
        <name>Zn(2+)</name>
        <dbReference type="ChEBI" id="CHEBI:29105"/>
    </cofactor>
    <text evidence="8">Binds 2 Zn(2+) ions.</text>
</comment>
<dbReference type="OrthoDB" id="9803916at2"/>
<dbReference type="EC" id="3.1.26.11" evidence="8"/>
<organism evidence="10 11">
    <name type="scientific">Zemynaea arenosa</name>
    <dbReference type="NCBI Taxonomy" id="2561931"/>
    <lineage>
        <taxon>Bacteria</taxon>
        <taxon>Pseudomonadati</taxon>
        <taxon>Pseudomonadota</taxon>
        <taxon>Betaproteobacteria</taxon>
        <taxon>Burkholderiales</taxon>
        <taxon>Oxalobacteraceae</taxon>
        <taxon>Telluria group</taxon>
        <taxon>Zemynaea</taxon>
    </lineage>
</organism>
<comment type="subunit">
    <text evidence="1 8">Homodimer.</text>
</comment>
<evidence type="ECO:0000256" key="4">
    <source>
        <dbReference type="ARBA" id="ARBA00022723"/>
    </source>
</evidence>
<feature type="binding site" evidence="8">
    <location>
        <position position="211"/>
    </location>
    <ligand>
        <name>Zn(2+)</name>
        <dbReference type="ChEBI" id="CHEBI:29105"/>
        <label>1</label>
        <note>catalytic</note>
    </ligand>
</feature>
<feature type="region of interest" description="Disordered" evidence="9">
    <location>
        <begin position="316"/>
        <end position="338"/>
    </location>
</feature>
<dbReference type="Gene3D" id="3.60.15.10">
    <property type="entry name" value="Ribonuclease Z/Hydroxyacylglutathione hydrolase-like"/>
    <property type="match status" value="1"/>
</dbReference>
<dbReference type="RefSeq" id="WP_135207397.1">
    <property type="nucleotide sequence ID" value="NZ_SPVF01000146.1"/>
</dbReference>
<feature type="binding site" evidence="8">
    <location>
        <position position="64"/>
    </location>
    <ligand>
        <name>Zn(2+)</name>
        <dbReference type="ChEBI" id="CHEBI:29105"/>
        <label>1</label>
        <note>catalytic</note>
    </ligand>
</feature>
<dbReference type="Pfam" id="PF23023">
    <property type="entry name" value="Anti-Pycsar_Apyc1"/>
    <property type="match status" value="1"/>
</dbReference>
<keyword evidence="3 8" id="KW-0540">Nuclease</keyword>
<dbReference type="CDD" id="cd07717">
    <property type="entry name" value="RNaseZ_ZiPD-like_MBL-fold"/>
    <property type="match status" value="1"/>
</dbReference>
<evidence type="ECO:0000256" key="6">
    <source>
        <dbReference type="ARBA" id="ARBA00022801"/>
    </source>
</evidence>
<keyword evidence="5 8" id="KW-0255">Endonuclease</keyword>
<evidence type="ECO:0000256" key="9">
    <source>
        <dbReference type="SAM" id="MobiDB-lite"/>
    </source>
</evidence>
<accession>A0A4Y9SEP2</accession>
<feature type="active site" description="Proton acceptor" evidence="8">
    <location>
        <position position="66"/>
    </location>
</feature>
<dbReference type="InterPro" id="IPR036866">
    <property type="entry name" value="RibonucZ/Hydroxyglut_hydro"/>
</dbReference>
<dbReference type="EMBL" id="SPVF01000146">
    <property type="protein sequence ID" value="TFW19490.1"/>
    <property type="molecule type" value="Genomic_DNA"/>
</dbReference>
<dbReference type="PANTHER" id="PTHR46018:SF2">
    <property type="entry name" value="ZINC PHOSPHODIESTERASE ELAC PROTEIN 1"/>
    <property type="match status" value="1"/>
</dbReference>
<feature type="binding site" evidence="8">
    <location>
        <position position="211"/>
    </location>
    <ligand>
        <name>Zn(2+)</name>
        <dbReference type="ChEBI" id="CHEBI:29105"/>
        <label>2</label>
        <note>catalytic</note>
    </ligand>
</feature>
<dbReference type="HAMAP" id="MF_01818">
    <property type="entry name" value="RNase_Z_BN"/>
    <property type="match status" value="1"/>
</dbReference>